<dbReference type="InterPro" id="IPR025736">
    <property type="entry name" value="PucR_C-HTH_dom"/>
</dbReference>
<accession>W7J473</accession>
<comment type="caution">
    <text evidence="3">The sequence shown here is derived from an EMBL/GenBank/DDBJ whole genome shotgun (WGS) entry which is preliminary data.</text>
</comment>
<dbReference type="InterPro" id="IPR042070">
    <property type="entry name" value="PucR_C-HTH_sf"/>
</dbReference>
<dbReference type="InterPro" id="IPR051448">
    <property type="entry name" value="CdaR-like_regulators"/>
</dbReference>
<dbReference type="PANTHER" id="PTHR33744">
    <property type="entry name" value="CARBOHYDRATE DIACID REGULATOR"/>
    <property type="match status" value="1"/>
</dbReference>
<dbReference type="STRING" id="909613.UO65_3758"/>
<dbReference type="OrthoDB" id="3170447at2"/>
<feature type="domain" description="PucR C-terminal helix-turn-helix" evidence="2">
    <location>
        <begin position="421"/>
        <end position="478"/>
    </location>
</feature>
<dbReference type="EMBL" id="AYXG01000138">
    <property type="protein sequence ID" value="EWC60939.1"/>
    <property type="molecule type" value="Genomic_DNA"/>
</dbReference>
<dbReference type="PANTHER" id="PTHR33744:SF17">
    <property type="entry name" value="CONSERVED PROTEIN"/>
    <property type="match status" value="1"/>
</dbReference>
<dbReference type="RefSeq" id="WP_035284237.1">
    <property type="nucleotide sequence ID" value="NZ_AYXG01000138.1"/>
</dbReference>
<keyword evidence="4" id="KW-1185">Reference proteome</keyword>
<evidence type="ECO:0000313" key="3">
    <source>
        <dbReference type="EMBL" id="EWC60939.1"/>
    </source>
</evidence>
<dbReference type="PATRIC" id="fig|909613.9.peg.3759"/>
<dbReference type="InterPro" id="IPR012914">
    <property type="entry name" value="PucR_dom"/>
</dbReference>
<evidence type="ECO:0000259" key="2">
    <source>
        <dbReference type="Pfam" id="PF13556"/>
    </source>
</evidence>
<protein>
    <submittedName>
        <fullName evidence="3">Regulator of polyketide synthase expression</fullName>
    </submittedName>
</protein>
<dbReference type="Pfam" id="PF13556">
    <property type="entry name" value="HTH_30"/>
    <property type="match status" value="1"/>
</dbReference>
<evidence type="ECO:0000259" key="1">
    <source>
        <dbReference type="Pfam" id="PF07905"/>
    </source>
</evidence>
<dbReference type="AlphaFoldDB" id="W7J473"/>
<dbReference type="Gene3D" id="1.10.10.2840">
    <property type="entry name" value="PucR C-terminal helix-turn-helix domain"/>
    <property type="match status" value="1"/>
</dbReference>
<gene>
    <name evidence="3" type="ORF">UO65_3758</name>
</gene>
<dbReference type="Pfam" id="PF07905">
    <property type="entry name" value="PucR"/>
    <property type="match status" value="1"/>
</dbReference>
<name>W7J473_9PSEU</name>
<reference evidence="3 4" key="1">
    <citation type="journal article" date="2014" name="Genome Announc.">
        <title>Draft Genome Sequence of the Antitrypanosomally Active Sponge-Associated Bacterium Actinokineospora sp. Strain EG49.</title>
        <authorList>
            <person name="Harjes J."/>
            <person name="Ryu T."/>
            <person name="Abdelmohsen U.R."/>
            <person name="Moitinho-Silva L."/>
            <person name="Horn H."/>
            <person name="Ravasi T."/>
            <person name="Hentschel U."/>
        </authorList>
    </citation>
    <scope>NUCLEOTIDE SEQUENCE [LARGE SCALE GENOMIC DNA]</scope>
    <source>
        <strain evidence="3 4">EG49</strain>
    </source>
</reference>
<evidence type="ECO:0000313" key="4">
    <source>
        <dbReference type="Proteomes" id="UP000019277"/>
    </source>
</evidence>
<proteinExistence type="predicted"/>
<organism evidence="3 4">
    <name type="scientific">Actinokineospora spheciospongiae</name>
    <dbReference type="NCBI Taxonomy" id="909613"/>
    <lineage>
        <taxon>Bacteria</taxon>
        <taxon>Bacillati</taxon>
        <taxon>Actinomycetota</taxon>
        <taxon>Actinomycetes</taxon>
        <taxon>Pseudonocardiales</taxon>
        <taxon>Pseudonocardiaceae</taxon>
        <taxon>Actinokineospora</taxon>
    </lineage>
</organism>
<sequence length="482" mass="51455">MNLESLLDHPDLGLEVHVPPEDPKRPVRYVHTTDHPDPSRYLSGGELVLTGLLWWRPERAEAFVAALARAGAVALGTGVTEAGEVPAELVAACFRHGVPLFEVPRGVSFASVTEHVVLGAARTRARAGEGVPDLATAVANAATALEGGCWVLSPTGRVVAGTTSAPPIGLRQGLVRRFLEATRLPLTVRGPGHLPHTVAEASVTGTRALDWFLAVQGEQERWTSHQRHLVDVLAVAAANEQSARDSARRAAARVPLERAADGFARPDELCVLSASADKATPDVAAAVLAELAETLGLAAVVTEVDEEVFAVLGVRRNRRDRVLDELVELARLLERGFGDARVAIGVGGVTDAAGLPTSVEQARNARLVAERRDCRAGVQDGVQLGAFHTLLVGVPDDQRAAFRRWVLGPILDYDAEHQSDLVHTLRVFLACSGSWTRAAEKLHVHVNTLRYRVGRVEELTGRDLSSLAAQVDLVLALELGSA</sequence>
<dbReference type="eggNOG" id="COG2508">
    <property type="taxonomic scope" value="Bacteria"/>
</dbReference>
<feature type="domain" description="Purine catabolism PurC-like" evidence="1">
    <location>
        <begin position="6"/>
        <end position="117"/>
    </location>
</feature>
<dbReference type="Proteomes" id="UP000019277">
    <property type="component" value="Unassembled WGS sequence"/>
</dbReference>